<organism evidence="8 9">
    <name type="scientific">Chiloscyllium punctatum</name>
    <name type="common">Brownbanded bambooshark</name>
    <name type="synonym">Hemiscyllium punctatum</name>
    <dbReference type="NCBI Taxonomy" id="137246"/>
    <lineage>
        <taxon>Eukaryota</taxon>
        <taxon>Metazoa</taxon>
        <taxon>Chordata</taxon>
        <taxon>Craniata</taxon>
        <taxon>Vertebrata</taxon>
        <taxon>Chondrichthyes</taxon>
        <taxon>Elasmobranchii</taxon>
        <taxon>Galeomorphii</taxon>
        <taxon>Galeoidea</taxon>
        <taxon>Orectolobiformes</taxon>
        <taxon>Hemiscylliidae</taxon>
        <taxon>Chiloscyllium</taxon>
    </lineage>
</organism>
<dbReference type="InterPro" id="IPR007576">
    <property type="entry name" value="CITED"/>
</dbReference>
<dbReference type="OMA" id="WLGQDEF"/>
<dbReference type="PANTHER" id="PTHR17045">
    <property type="entry name" value="MELANOCYTE SPECIFIC GENE RELATED CITED"/>
    <property type="match status" value="1"/>
</dbReference>
<dbReference type="AlphaFoldDB" id="A0A401S1R5"/>
<evidence type="ECO:0000256" key="7">
    <source>
        <dbReference type="SAM" id="MobiDB-lite"/>
    </source>
</evidence>
<evidence type="ECO:0000256" key="4">
    <source>
        <dbReference type="ARBA" id="ARBA00023159"/>
    </source>
</evidence>
<keyword evidence="3" id="KW-0805">Transcription regulation</keyword>
<keyword evidence="6" id="KW-0539">Nucleus</keyword>
<keyword evidence="9" id="KW-1185">Reference proteome</keyword>
<dbReference type="PANTHER" id="PTHR17045:SF8">
    <property type="entry name" value="CBP_P300-INTERACTING TRANSACTIVATOR 2-LIKE"/>
    <property type="match status" value="1"/>
</dbReference>
<feature type="compositionally biased region" description="Low complexity" evidence="7">
    <location>
        <begin position="56"/>
        <end position="67"/>
    </location>
</feature>
<evidence type="ECO:0000256" key="2">
    <source>
        <dbReference type="ARBA" id="ARBA00006967"/>
    </source>
</evidence>
<evidence type="ECO:0000256" key="3">
    <source>
        <dbReference type="ARBA" id="ARBA00023015"/>
    </source>
</evidence>
<feature type="region of interest" description="Disordered" evidence="7">
    <location>
        <begin position="1"/>
        <end position="29"/>
    </location>
</feature>
<protein>
    <recommendedName>
        <fullName evidence="10">Cbp/p300-interacting transactivator 1</fullName>
    </recommendedName>
</protein>
<dbReference type="OrthoDB" id="8939897at2759"/>
<evidence type="ECO:0000313" key="8">
    <source>
        <dbReference type="EMBL" id="GCC24344.1"/>
    </source>
</evidence>
<gene>
    <name evidence="8" type="ORF">chiPu_0002744</name>
</gene>
<dbReference type="EMBL" id="BEZZ01000055">
    <property type="protein sequence ID" value="GCC24344.1"/>
    <property type="molecule type" value="Genomic_DNA"/>
</dbReference>
<evidence type="ECO:0008006" key="10">
    <source>
        <dbReference type="Google" id="ProtNLM"/>
    </source>
</evidence>
<reference evidence="8 9" key="1">
    <citation type="journal article" date="2018" name="Nat. Ecol. Evol.">
        <title>Shark genomes provide insights into elasmobranch evolution and the origin of vertebrates.</title>
        <authorList>
            <person name="Hara Y"/>
            <person name="Yamaguchi K"/>
            <person name="Onimaru K"/>
            <person name="Kadota M"/>
            <person name="Koyanagi M"/>
            <person name="Keeley SD"/>
            <person name="Tatsumi K"/>
            <person name="Tanaka K"/>
            <person name="Motone F"/>
            <person name="Kageyama Y"/>
            <person name="Nozu R"/>
            <person name="Adachi N"/>
            <person name="Nishimura O"/>
            <person name="Nakagawa R"/>
            <person name="Tanegashima C"/>
            <person name="Kiyatake I"/>
            <person name="Matsumoto R"/>
            <person name="Murakumo K"/>
            <person name="Nishida K"/>
            <person name="Terakita A"/>
            <person name="Kuratani S"/>
            <person name="Sato K"/>
            <person name="Hyodo S Kuraku.S."/>
        </authorList>
    </citation>
    <scope>NUCLEOTIDE SEQUENCE [LARGE SCALE GENOMIC DNA]</scope>
</reference>
<comment type="caution">
    <text evidence="8">The sequence shown here is derived from an EMBL/GenBank/DDBJ whole genome shotgun (WGS) entry which is preliminary data.</text>
</comment>
<dbReference type="STRING" id="137246.A0A401S1R5"/>
<dbReference type="GO" id="GO:0005634">
    <property type="term" value="C:nucleus"/>
    <property type="evidence" value="ECO:0007669"/>
    <property type="project" value="UniProtKB-SubCell"/>
</dbReference>
<name>A0A401S1R5_CHIPU</name>
<evidence type="ECO:0000256" key="5">
    <source>
        <dbReference type="ARBA" id="ARBA00023163"/>
    </source>
</evidence>
<evidence type="ECO:0000313" key="9">
    <source>
        <dbReference type="Proteomes" id="UP000287033"/>
    </source>
</evidence>
<accession>A0A401S1R5</accession>
<sequence length="149" mass="15714">MRHYGGSVARSSSGQGRLTPWCGAQQQQQQQQLVLHGPQLLASLQLQKLTSQYESPAAAAAAPAAAPGDSQAPTAAPSPGQASPATPGIIDTDLIDEDSLMSLVLELGLDRVDELPELWLGHNEFDFSSEVTPVSGSSLVRWTNLIPTD</sequence>
<comment type="subcellular location">
    <subcellularLocation>
        <location evidence="1">Nucleus</location>
    </subcellularLocation>
</comment>
<dbReference type="Proteomes" id="UP000287033">
    <property type="component" value="Unassembled WGS sequence"/>
</dbReference>
<keyword evidence="4" id="KW-0010">Activator</keyword>
<dbReference type="GO" id="GO:0003713">
    <property type="term" value="F:transcription coactivator activity"/>
    <property type="evidence" value="ECO:0007669"/>
    <property type="project" value="TreeGrafter"/>
</dbReference>
<evidence type="ECO:0000256" key="6">
    <source>
        <dbReference type="ARBA" id="ARBA00023242"/>
    </source>
</evidence>
<feature type="region of interest" description="Disordered" evidence="7">
    <location>
        <begin position="55"/>
        <end position="90"/>
    </location>
</feature>
<keyword evidence="5" id="KW-0804">Transcription</keyword>
<proteinExistence type="inferred from homology"/>
<dbReference type="Gene3D" id="6.10.140.2200">
    <property type="match status" value="1"/>
</dbReference>
<dbReference type="Pfam" id="PF04487">
    <property type="entry name" value="CITED"/>
    <property type="match status" value="1"/>
</dbReference>
<comment type="similarity">
    <text evidence="2">Belongs to the CITED family.</text>
</comment>
<evidence type="ECO:0000256" key="1">
    <source>
        <dbReference type="ARBA" id="ARBA00004123"/>
    </source>
</evidence>